<dbReference type="Proteomes" id="UP001317705">
    <property type="component" value="Chromosome"/>
</dbReference>
<keyword evidence="3" id="KW-1185">Reference proteome</keyword>
<dbReference type="InterPro" id="IPR003018">
    <property type="entry name" value="GAF"/>
</dbReference>
<gene>
    <name evidence="2" type="ORF">GURASL_07930</name>
</gene>
<evidence type="ECO:0000259" key="1">
    <source>
        <dbReference type="SMART" id="SM00065"/>
    </source>
</evidence>
<dbReference type="SMART" id="SM00065">
    <property type="entry name" value="GAF"/>
    <property type="match status" value="1"/>
</dbReference>
<protein>
    <recommendedName>
        <fullName evidence="1">GAF domain-containing protein</fullName>
    </recommendedName>
</protein>
<dbReference type="Gene3D" id="3.30.450.40">
    <property type="match status" value="1"/>
</dbReference>
<feature type="domain" description="GAF" evidence="1">
    <location>
        <begin position="22"/>
        <end position="168"/>
    </location>
</feature>
<reference evidence="2 3" key="1">
    <citation type="submission" date="2022-12" db="EMBL/GenBank/DDBJ databases">
        <title>Polyphasic characterization of Geotalea uranireducens NIT-SL11 newly isolated from a complex of sewage sludge and microbially reduced graphene oxide.</title>
        <authorList>
            <person name="Xie L."/>
            <person name="Yoshida N."/>
            <person name="Meng L."/>
        </authorList>
    </citation>
    <scope>NUCLEOTIDE SEQUENCE [LARGE SCALE GENOMIC DNA]</scope>
    <source>
        <strain evidence="2 3">NIT-SL11</strain>
    </source>
</reference>
<evidence type="ECO:0000313" key="3">
    <source>
        <dbReference type="Proteomes" id="UP001317705"/>
    </source>
</evidence>
<sequence>MNNSDSFDKLAEIAMLLEQHANPEDNLDAFVRMTAEFFKVTDCSVMLFSPETAEDGPSLRQFARSGDRPSPDRISRTIAGQVAAARHPVMVDDITRSPYHPLARHPDSPSRCFISVPIPIGSRVAGVLNLSTPRDGRPLTAGDLALAGAVAILAGKSIQLAELRGRFDSRLVQATVSRETWKMVAGKPPGLAPDLARLAKIAGRTFYREMNRAGLGAEHILKAATEIVTLLGDNLRRHQQRFQTHPDAKPSTNRAEDS</sequence>
<dbReference type="InterPro" id="IPR029016">
    <property type="entry name" value="GAF-like_dom_sf"/>
</dbReference>
<dbReference type="Pfam" id="PF01590">
    <property type="entry name" value="GAF"/>
    <property type="match status" value="1"/>
</dbReference>
<dbReference type="SUPFAM" id="SSF55781">
    <property type="entry name" value="GAF domain-like"/>
    <property type="match status" value="1"/>
</dbReference>
<dbReference type="RefSeq" id="WP_282001978.1">
    <property type="nucleotide sequence ID" value="NZ_AP027151.1"/>
</dbReference>
<evidence type="ECO:0000313" key="2">
    <source>
        <dbReference type="EMBL" id="BDV41870.1"/>
    </source>
</evidence>
<dbReference type="EMBL" id="AP027151">
    <property type="protein sequence ID" value="BDV41870.1"/>
    <property type="molecule type" value="Genomic_DNA"/>
</dbReference>
<name>A0ABM8EHG2_9BACT</name>
<proteinExistence type="predicted"/>
<organism evidence="2 3">
    <name type="scientific">Geotalea uraniireducens</name>
    <dbReference type="NCBI Taxonomy" id="351604"/>
    <lineage>
        <taxon>Bacteria</taxon>
        <taxon>Pseudomonadati</taxon>
        <taxon>Thermodesulfobacteriota</taxon>
        <taxon>Desulfuromonadia</taxon>
        <taxon>Geobacterales</taxon>
        <taxon>Geobacteraceae</taxon>
        <taxon>Geotalea</taxon>
    </lineage>
</organism>
<accession>A0ABM8EHG2</accession>